<feature type="transmembrane region" description="Helical" evidence="6">
    <location>
        <begin position="287"/>
        <end position="306"/>
    </location>
</feature>
<dbReference type="Pfam" id="PF01943">
    <property type="entry name" value="Polysacc_synt"/>
    <property type="match status" value="1"/>
</dbReference>
<keyword evidence="4 6" id="KW-1133">Transmembrane helix</keyword>
<comment type="subcellular location">
    <subcellularLocation>
        <location evidence="1">Cell membrane</location>
        <topology evidence="1">Multi-pass membrane protein</topology>
    </subcellularLocation>
</comment>
<name>A0A0F7PUY4_9LACO</name>
<dbReference type="InterPro" id="IPR002797">
    <property type="entry name" value="Polysacc_synth"/>
</dbReference>
<dbReference type="InterPro" id="IPR050833">
    <property type="entry name" value="Poly_Biosynth_Transport"/>
</dbReference>
<dbReference type="EMBL" id="CP011403">
    <property type="protein sequence ID" value="AKI05002.1"/>
    <property type="molecule type" value="Genomic_DNA"/>
</dbReference>
<feature type="transmembrane region" description="Helical" evidence="6">
    <location>
        <begin position="40"/>
        <end position="62"/>
    </location>
</feature>
<evidence type="ECO:0000256" key="2">
    <source>
        <dbReference type="ARBA" id="ARBA00022475"/>
    </source>
</evidence>
<keyword evidence="2" id="KW-1003">Cell membrane</keyword>
<evidence type="ECO:0000313" key="7">
    <source>
        <dbReference type="EMBL" id="AKI05002.1"/>
    </source>
</evidence>
<feature type="transmembrane region" description="Helical" evidence="6">
    <location>
        <begin position="7"/>
        <end position="28"/>
    </location>
</feature>
<feature type="transmembrane region" description="Helical" evidence="6">
    <location>
        <begin position="378"/>
        <end position="399"/>
    </location>
</feature>
<feature type="transmembrane region" description="Helical" evidence="6">
    <location>
        <begin position="411"/>
        <end position="431"/>
    </location>
</feature>
<evidence type="ECO:0000256" key="3">
    <source>
        <dbReference type="ARBA" id="ARBA00022692"/>
    </source>
</evidence>
<accession>A0A0F7PUY4</accession>
<dbReference type="PATRIC" id="fig|1194971.3.peg.1465"/>
<dbReference type="PANTHER" id="PTHR30250:SF11">
    <property type="entry name" value="O-ANTIGEN TRANSPORTER-RELATED"/>
    <property type="match status" value="1"/>
</dbReference>
<evidence type="ECO:0000256" key="1">
    <source>
        <dbReference type="ARBA" id="ARBA00004651"/>
    </source>
</evidence>
<dbReference type="AlphaFoldDB" id="A0A0F7PUY4"/>
<organism evidence="7 8">
    <name type="scientific">Ligilactobacillus salivarius str. Ren</name>
    <dbReference type="NCBI Taxonomy" id="1194971"/>
    <lineage>
        <taxon>Bacteria</taxon>
        <taxon>Bacillati</taxon>
        <taxon>Bacillota</taxon>
        <taxon>Bacilli</taxon>
        <taxon>Lactobacillales</taxon>
        <taxon>Lactobacillaceae</taxon>
        <taxon>Ligilactobacillus</taxon>
    </lineage>
</organism>
<feature type="transmembrane region" description="Helical" evidence="6">
    <location>
        <begin position="83"/>
        <end position="104"/>
    </location>
</feature>
<feature type="transmembrane region" description="Helical" evidence="6">
    <location>
        <begin position="164"/>
        <end position="184"/>
    </location>
</feature>
<feature type="transmembrane region" description="Helical" evidence="6">
    <location>
        <begin position="349"/>
        <end position="372"/>
    </location>
</feature>
<reference evidence="7 8" key="1">
    <citation type="submission" date="2015-05" db="EMBL/GenBank/DDBJ databases">
        <title>Complete genome sequence of Lactobacillus salivarius Ren, a probiotic strain with antitumor activity.</title>
        <authorList>
            <person name="Sun E."/>
            <person name="Zhao L."/>
            <person name="Liu S."/>
            <person name="Zhang M."/>
            <person name="Guo H."/>
            <person name="Ren F."/>
        </authorList>
    </citation>
    <scope>NUCLEOTIDE SEQUENCE [LARGE SCALE GENOMIC DNA]</scope>
    <source>
        <strain evidence="7 8">Ren</strain>
    </source>
</reference>
<dbReference type="CDD" id="cd13128">
    <property type="entry name" value="MATE_Wzx_like"/>
    <property type="match status" value="1"/>
</dbReference>
<protein>
    <submittedName>
        <fullName evidence="7">Polysaccharide biosynthesis protein</fullName>
    </submittedName>
</protein>
<evidence type="ECO:0000256" key="6">
    <source>
        <dbReference type="SAM" id="Phobius"/>
    </source>
</evidence>
<keyword evidence="3 6" id="KW-0812">Transmembrane</keyword>
<dbReference type="PANTHER" id="PTHR30250">
    <property type="entry name" value="PST FAMILY PREDICTED COLANIC ACID TRANSPORTER"/>
    <property type="match status" value="1"/>
</dbReference>
<dbReference type="GO" id="GO:0005886">
    <property type="term" value="C:plasma membrane"/>
    <property type="evidence" value="ECO:0007669"/>
    <property type="project" value="UniProtKB-SubCell"/>
</dbReference>
<keyword evidence="5 6" id="KW-0472">Membrane</keyword>
<feature type="transmembrane region" description="Helical" evidence="6">
    <location>
        <begin position="318"/>
        <end position="337"/>
    </location>
</feature>
<evidence type="ECO:0000256" key="4">
    <source>
        <dbReference type="ARBA" id="ARBA00022989"/>
    </source>
</evidence>
<dbReference type="Proteomes" id="UP000035027">
    <property type="component" value="Chromosome"/>
</dbReference>
<evidence type="ECO:0000313" key="8">
    <source>
        <dbReference type="Proteomes" id="UP000035027"/>
    </source>
</evidence>
<sequence>MRVIKNYLYNAGYQLLAIIVPLITTPYVSRVLHPVGVGDFSYTSSIIQYFVLIAGMGVGYYGNREIAYLRENRYEMSKAFWEIQIVKTFTTIIAFIIFVLFLYWYEHYILYLWIQAINIIAVAFDISWLYMGVENFKPTVVRNTIFKILSTIMVFIFVRNSNDVGIYILITALSVILGNMALWYSLKNIVVKVKLNELKPFRHLMPSISMFIPQVAIQVYVQLNKTMLGAFVGTVSSGYYQYSDNLVKMVLTIVTATGTVMLPHVSNAFSKGDTNKVNQMLYRSFDFVSFLAIAMMFGLAGVSKYLGLMFYGRGFGPVGMAMIIESIVIVLIGWSNVIGTQYLLPTNKINSFTVSVTLGAIINIILNVPLIYMWGLYGAMWATVFSEFAVTAYQLWVVRNSLSMRELFKNFWKYMVAGGIMFSCVIYLELLWKPISISSITDIVHLCIIVAVGILVYGIMILLLKPTILDYAKEILFKRKK</sequence>
<proteinExistence type="predicted"/>
<feature type="transmembrane region" description="Helical" evidence="6">
    <location>
        <begin position="443"/>
        <end position="464"/>
    </location>
</feature>
<feature type="transmembrane region" description="Helical" evidence="6">
    <location>
        <begin position="140"/>
        <end position="158"/>
    </location>
</feature>
<evidence type="ECO:0000256" key="5">
    <source>
        <dbReference type="ARBA" id="ARBA00023136"/>
    </source>
</evidence>
<feature type="transmembrane region" description="Helical" evidence="6">
    <location>
        <begin position="110"/>
        <end position="133"/>
    </location>
</feature>
<gene>
    <name evidence="7" type="ORF">LsR_01460</name>
</gene>
<dbReference type="RefSeq" id="WP_047035935.1">
    <property type="nucleotide sequence ID" value="NZ_CP011403.1"/>
</dbReference>